<organism evidence="1">
    <name type="scientific">Dunaliella tertiolecta</name>
    <name type="common">Green alga</name>
    <dbReference type="NCBI Taxonomy" id="3047"/>
    <lineage>
        <taxon>Eukaryota</taxon>
        <taxon>Viridiplantae</taxon>
        <taxon>Chlorophyta</taxon>
        <taxon>core chlorophytes</taxon>
        <taxon>Chlorophyceae</taxon>
        <taxon>CS clade</taxon>
        <taxon>Chlamydomonadales</taxon>
        <taxon>Dunaliellaceae</taxon>
        <taxon>Dunaliella</taxon>
    </lineage>
</organism>
<sequence>MQVRNTPSRKACSHLCTYLLCICSLSKKTWSRMRYKAILPPKQACFHLCRCVLRICSSSHATQSIKLLRSIFRRQAYFLWARQKYIWQLDILAQEVIKSLTPSECLAQSVQLEGLFYGHELGTKQQQHSFIHGLVKVHI</sequence>
<dbReference type="AlphaFoldDB" id="A0A7S3R5Y3"/>
<name>A0A7S3R5Y3_DUNTE</name>
<dbReference type="EMBL" id="HBIP01030271">
    <property type="protein sequence ID" value="CAE0503292.1"/>
    <property type="molecule type" value="Transcribed_RNA"/>
</dbReference>
<proteinExistence type="predicted"/>
<protein>
    <submittedName>
        <fullName evidence="1">Uncharacterized protein</fullName>
    </submittedName>
</protein>
<gene>
    <name evidence="1" type="ORF">DTER00134_LOCUS18365</name>
</gene>
<evidence type="ECO:0000313" key="1">
    <source>
        <dbReference type="EMBL" id="CAE0503292.1"/>
    </source>
</evidence>
<accession>A0A7S3R5Y3</accession>
<reference evidence="1" key="1">
    <citation type="submission" date="2021-01" db="EMBL/GenBank/DDBJ databases">
        <authorList>
            <person name="Corre E."/>
            <person name="Pelletier E."/>
            <person name="Niang G."/>
            <person name="Scheremetjew M."/>
            <person name="Finn R."/>
            <person name="Kale V."/>
            <person name="Holt S."/>
            <person name="Cochrane G."/>
            <person name="Meng A."/>
            <person name="Brown T."/>
            <person name="Cohen L."/>
        </authorList>
    </citation>
    <scope>NUCLEOTIDE SEQUENCE</scope>
    <source>
        <strain evidence="1">CCMP1320</strain>
    </source>
</reference>